<proteinExistence type="predicted"/>
<dbReference type="EMBL" id="FQVL01000008">
    <property type="protein sequence ID" value="SHF14246.1"/>
    <property type="molecule type" value="Genomic_DNA"/>
</dbReference>
<dbReference type="RefSeq" id="WP_073155325.1">
    <property type="nucleotide sequence ID" value="NZ_FQVL01000008.1"/>
</dbReference>
<organism evidence="1 2">
    <name type="scientific">Seinonella peptonophila</name>
    <dbReference type="NCBI Taxonomy" id="112248"/>
    <lineage>
        <taxon>Bacteria</taxon>
        <taxon>Bacillati</taxon>
        <taxon>Bacillota</taxon>
        <taxon>Bacilli</taxon>
        <taxon>Bacillales</taxon>
        <taxon>Thermoactinomycetaceae</taxon>
        <taxon>Seinonella</taxon>
    </lineage>
</organism>
<evidence type="ECO:0000313" key="2">
    <source>
        <dbReference type="Proteomes" id="UP000184476"/>
    </source>
</evidence>
<dbReference type="OrthoDB" id="2990035at2"/>
<gene>
    <name evidence="1" type="ORF">SAMN05444392_10898</name>
</gene>
<reference evidence="1 2" key="1">
    <citation type="submission" date="2016-11" db="EMBL/GenBank/DDBJ databases">
        <authorList>
            <person name="Jaros S."/>
            <person name="Januszkiewicz K."/>
            <person name="Wedrychowicz H."/>
        </authorList>
    </citation>
    <scope>NUCLEOTIDE SEQUENCE [LARGE SCALE GENOMIC DNA]</scope>
    <source>
        <strain evidence="1 2">DSM 44666</strain>
    </source>
</reference>
<dbReference type="Proteomes" id="UP000184476">
    <property type="component" value="Unassembled WGS sequence"/>
</dbReference>
<protein>
    <submittedName>
        <fullName evidence="1">Uncharacterized protein</fullName>
    </submittedName>
</protein>
<accession>A0A1M4Z9I3</accession>
<evidence type="ECO:0000313" key="1">
    <source>
        <dbReference type="EMBL" id="SHF14246.1"/>
    </source>
</evidence>
<sequence>MNTSKHVYDIIFKYFPRYKLFDMEEYQNSKQYQALLSLSQENLENKDIQSQLEMGIRKAFANFAYLDWTNALEYNGYEYRILLHENQPLLDDDIELIRVLGGKRRDLNVFISFLGKYYYYFISETHYEEVEDKWSFYTVECTDQIEVPLTHFNDFMKSKGYVKLTTDIVRQKVDGIETELLEEGQVEVFHCLFSEIITI</sequence>
<dbReference type="AlphaFoldDB" id="A0A1M4Z9I3"/>
<keyword evidence="2" id="KW-1185">Reference proteome</keyword>
<name>A0A1M4Z9I3_9BACL</name>